<dbReference type="PANTHER" id="PTHR12945">
    <property type="entry name" value="TRANSLATION INITIATION FACTOR EIF3-RELATED"/>
    <property type="match status" value="1"/>
</dbReference>
<dbReference type="GeneID" id="22912303"/>
<dbReference type="eggNOG" id="KOG1416">
    <property type="taxonomic scope" value="Eukaryota"/>
</dbReference>
<dbReference type="SUPFAM" id="SSF53335">
    <property type="entry name" value="S-adenosyl-L-methionine-dependent methyltransferases"/>
    <property type="match status" value="1"/>
</dbReference>
<keyword evidence="8" id="KW-0396">Initiation factor</keyword>
<name>A0A023B863_GRENI</name>
<accession>A0A023B863</accession>
<proteinExistence type="inferred from homology"/>
<evidence type="ECO:0000256" key="2">
    <source>
        <dbReference type="ARBA" id="ARBA00008320"/>
    </source>
</evidence>
<gene>
    <name evidence="8" type="ORF">GNI_063090</name>
</gene>
<dbReference type="InterPro" id="IPR029063">
    <property type="entry name" value="SAM-dependent_MTases_sf"/>
</dbReference>
<evidence type="ECO:0000256" key="7">
    <source>
        <dbReference type="SAM" id="MobiDB-lite"/>
    </source>
</evidence>
<evidence type="ECO:0000256" key="1">
    <source>
        <dbReference type="ARBA" id="ARBA00004123"/>
    </source>
</evidence>
<comment type="caution">
    <text evidence="8">The sequence shown here is derived from an EMBL/GenBank/DDBJ whole genome shotgun (WGS) entry which is preliminary data.</text>
</comment>
<keyword evidence="9" id="KW-1185">Reference proteome</keyword>
<dbReference type="OrthoDB" id="10254665at2759"/>
<protein>
    <recommendedName>
        <fullName evidence="3">tRNA (adenine(58)-N(1))-methyltransferase non-catalytic subunit TRM6</fullName>
    </recommendedName>
    <alternativeName>
        <fullName evidence="6">tRNA(m1A58)-methyltransferase subunit TRM6</fullName>
    </alternativeName>
</protein>
<feature type="compositionally biased region" description="Acidic residues" evidence="7">
    <location>
        <begin position="103"/>
        <end position="113"/>
    </location>
</feature>
<dbReference type="OMA" id="RRTHPVM"/>
<dbReference type="GO" id="GO:0003743">
    <property type="term" value="F:translation initiation factor activity"/>
    <property type="evidence" value="ECO:0007669"/>
    <property type="project" value="UniProtKB-KW"/>
</dbReference>
<reference evidence="8" key="1">
    <citation type="submission" date="2013-12" db="EMBL/GenBank/DDBJ databases">
        <authorList>
            <person name="Omoto C.K."/>
            <person name="Sibley D."/>
            <person name="Venepally P."/>
            <person name="Hadjithomas M."/>
            <person name="Karamycheva S."/>
            <person name="Brunk B."/>
            <person name="Roos D."/>
            <person name="Caler E."/>
            <person name="Lorenzi H."/>
        </authorList>
    </citation>
    <scope>NUCLEOTIDE SEQUENCE</scope>
</reference>
<evidence type="ECO:0000256" key="5">
    <source>
        <dbReference type="ARBA" id="ARBA00023242"/>
    </source>
</evidence>
<evidence type="ECO:0000256" key="4">
    <source>
        <dbReference type="ARBA" id="ARBA00022694"/>
    </source>
</evidence>
<feature type="region of interest" description="Disordered" evidence="7">
    <location>
        <begin position="99"/>
        <end position="125"/>
    </location>
</feature>
<dbReference type="AlphaFoldDB" id="A0A023B863"/>
<evidence type="ECO:0000313" key="9">
    <source>
        <dbReference type="Proteomes" id="UP000019763"/>
    </source>
</evidence>
<dbReference type="Proteomes" id="UP000019763">
    <property type="component" value="Unassembled WGS sequence"/>
</dbReference>
<dbReference type="GO" id="GO:0005634">
    <property type="term" value="C:nucleus"/>
    <property type="evidence" value="ECO:0007669"/>
    <property type="project" value="UniProtKB-SubCell"/>
</dbReference>
<comment type="similarity">
    <text evidence="2">Belongs to the TRM6/GCD10 family.</text>
</comment>
<dbReference type="InterPro" id="IPR017423">
    <property type="entry name" value="TRM6"/>
</dbReference>
<dbReference type="Pfam" id="PF04189">
    <property type="entry name" value="Gcd10p"/>
    <property type="match status" value="1"/>
</dbReference>
<organism evidence="8 9">
    <name type="scientific">Gregarina niphandrodes</name>
    <name type="common">Septate eugregarine</name>
    <dbReference type="NCBI Taxonomy" id="110365"/>
    <lineage>
        <taxon>Eukaryota</taxon>
        <taxon>Sar</taxon>
        <taxon>Alveolata</taxon>
        <taxon>Apicomplexa</taxon>
        <taxon>Conoidasida</taxon>
        <taxon>Gregarinasina</taxon>
        <taxon>Eugregarinorida</taxon>
        <taxon>Gregarinidae</taxon>
        <taxon>Gregarina</taxon>
    </lineage>
</organism>
<comment type="subcellular location">
    <subcellularLocation>
        <location evidence="1">Nucleus</location>
    </subcellularLocation>
</comment>
<dbReference type="RefSeq" id="XP_011130019.1">
    <property type="nucleotide sequence ID" value="XM_011131717.1"/>
</dbReference>
<sequence>MTDSLVRAPETPTDDAIVSLGSWVILTELASKTSRIEFLDPVNKEVRFLRKWNIPYSCLLGIPYGATLTLDHEGKWRRCRRLNIDAFVAETLAELRRQGVDMGSEDEESEDEGAPLVPTGSQGSQKLQTDDVISMKSDKVSLRELIIGLCKGSGTFRRRTAFSQEKYIRKKLDRHVLQVGIKKCDSQNIWDAYASAWKLGGLDSHYAGYLLNQANITAGQNVLVFDHSLGFLTACVLDRLGTLGKLIFAAEFRGASSHIMKQTNLTTEIKSCYREIPFDVLIEGCRRGFNDEKLREDFRGFFYGAENLEKSLEKPELSEYHLDRVRLAIQRRDLRLANRLACYKMVEKQQIDSCVAVLDCSRLPASNPILTANTLSDIYQIAEKTLKPGGRLVIFHTNMQPLSDLYAHIKARKHTWTNCSFSEICSRSICFLPQRSHPQMDNSIRLVEGFILCASKMVLTEINPTPLDGHEPPSGQEPPSKKQKNEDC</sequence>
<dbReference type="GO" id="GO:0030488">
    <property type="term" value="P:tRNA methylation"/>
    <property type="evidence" value="ECO:0007669"/>
    <property type="project" value="InterPro"/>
</dbReference>
<dbReference type="VEuPathDB" id="CryptoDB:GNI_063090"/>
<feature type="region of interest" description="Disordered" evidence="7">
    <location>
        <begin position="464"/>
        <end position="488"/>
    </location>
</feature>
<dbReference type="EMBL" id="AFNH02000478">
    <property type="protein sequence ID" value="EZG68217.1"/>
    <property type="molecule type" value="Genomic_DNA"/>
</dbReference>
<keyword evidence="8" id="KW-0648">Protein biosynthesis</keyword>
<dbReference type="GO" id="GO:0031515">
    <property type="term" value="C:tRNA (m1A) methyltransferase complex"/>
    <property type="evidence" value="ECO:0007669"/>
    <property type="project" value="InterPro"/>
</dbReference>
<keyword evidence="4" id="KW-0819">tRNA processing</keyword>
<dbReference type="Gene3D" id="3.40.50.150">
    <property type="entry name" value="Vaccinia Virus protein VP39"/>
    <property type="match status" value="1"/>
</dbReference>
<evidence type="ECO:0000256" key="3">
    <source>
        <dbReference type="ARBA" id="ARBA00021704"/>
    </source>
</evidence>
<keyword evidence="5" id="KW-0539">Nucleus</keyword>
<evidence type="ECO:0000313" key="8">
    <source>
        <dbReference type="EMBL" id="EZG68217.1"/>
    </source>
</evidence>
<feature type="compositionally biased region" description="Basic and acidic residues" evidence="7">
    <location>
        <begin position="479"/>
        <end position="488"/>
    </location>
</feature>
<dbReference type="PANTHER" id="PTHR12945:SF0">
    <property type="entry name" value="TRNA (ADENINE(58)-N(1))-METHYLTRANSFERASE NON-CATALYTIC SUBUNIT TRM6"/>
    <property type="match status" value="1"/>
</dbReference>
<evidence type="ECO:0000256" key="6">
    <source>
        <dbReference type="ARBA" id="ARBA00032319"/>
    </source>
</evidence>